<evidence type="ECO:0000313" key="4">
    <source>
        <dbReference type="WBParaSite" id="ACOC_0000916601-mRNA-1"/>
    </source>
</evidence>
<proteinExistence type="predicted"/>
<feature type="domain" description="PTHB1 hairpin" evidence="1">
    <location>
        <begin position="58"/>
        <end position="139"/>
    </location>
</feature>
<sequence>MPVSTAVHLAAHCSETQATSFTSIRLPLAAMFSEVSPERSASYKLTLDSDRPCLESKADVEQKVITSRSREIRAIEALVLNRTTNTKPETFHNIDILYNNAHDQLFAAIDELSSIRVKIQEVQLALSSLFDLVALLLSLDGTEIVLNGHFITDTTQSVQERILWASELSSDPSHAVAVLCQRPRKQLSQIKEDENEANDLDNLYEKEIKS</sequence>
<dbReference type="OMA" id="ILWASEL"/>
<dbReference type="AlphaFoldDB" id="A0A0R3PTN7"/>
<dbReference type="OrthoDB" id="10262646at2759"/>
<dbReference type="EMBL" id="UYYA01004257">
    <property type="protein sequence ID" value="VDM60752.1"/>
    <property type="molecule type" value="Genomic_DNA"/>
</dbReference>
<dbReference type="WBParaSite" id="ACOC_0000916601-mRNA-1">
    <property type="protein sequence ID" value="ACOC_0000916601-mRNA-1"/>
    <property type="gene ID" value="ACOC_0000916601"/>
</dbReference>
<dbReference type="PANTHER" id="PTHR20991:SF0">
    <property type="entry name" value="PROTEIN PTHB1"/>
    <property type="match status" value="1"/>
</dbReference>
<accession>A0A0R3PTN7</accession>
<dbReference type="GO" id="GO:0016020">
    <property type="term" value="C:membrane"/>
    <property type="evidence" value="ECO:0007669"/>
    <property type="project" value="TreeGrafter"/>
</dbReference>
<evidence type="ECO:0000313" key="3">
    <source>
        <dbReference type="Proteomes" id="UP000267027"/>
    </source>
</evidence>
<dbReference type="Proteomes" id="UP000267027">
    <property type="component" value="Unassembled WGS sequence"/>
</dbReference>
<dbReference type="STRING" id="334426.A0A0R3PTN7"/>
<dbReference type="GO" id="GO:0060271">
    <property type="term" value="P:cilium assembly"/>
    <property type="evidence" value="ECO:0007669"/>
    <property type="project" value="TreeGrafter"/>
</dbReference>
<reference evidence="4" key="1">
    <citation type="submission" date="2017-02" db="UniProtKB">
        <authorList>
            <consortium name="WormBaseParasite"/>
        </authorList>
    </citation>
    <scope>IDENTIFICATION</scope>
</reference>
<dbReference type="Pfam" id="PF23338">
    <property type="entry name" value="PTHB1_hp"/>
    <property type="match status" value="1"/>
</dbReference>
<dbReference type="InterPro" id="IPR026511">
    <property type="entry name" value="PTHB1"/>
</dbReference>
<keyword evidence="3" id="KW-1185">Reference proteome</keyword>
<protein>
    <submittedName>
        <fullName evidence="4">PHTB1_C domain-containing protein</fullName>
    </submittedName>
</protein>
<dbReference type="PANTHER" id="PTHR20991">
    <property type="entry name" value="PARATHYROID HORMONE-RESPONSIVE B1 GENE"/>
    <property type="match status" value="1"/>
</dbReference>
<reference evidence="2 3" key="2">
    <citation type="submission" date="2018-11" db="EMBL/GenBank/DDBJ databases">
        <authorList>
            <consortium name="Pathogen Informatics"/>
        </authorList>
    </citation>
    <scope>NUCLEOTIDE SEQUENCE [LARGE SCALE GENOMIC DNA]</scope>
    <source>
        <strain evidence="2 3">Costa Rica</strain>
    </source>
</reference>
<gene>
    <name evidence="2" type="ORF">ACOC_LOCUS9167</name>
</gene>
<dbReference type="GO" id="GO:0034464">
    <property type="term" value="C:BBSome"/>
    <property type="evidence" value="ECO:0007669"/>
    <property type="project" value="InterPro"/>
</dbReference>
<evidence type="ECO:0000313" key="2">
    <source>
        <dbReference type="EMBL" id="VDM60752.1"/>
    </source>
</evidence>
<name>A0A0R3PTN7_ANGCS</name>
<organism evidence="4">
    <name type="scientific">Angiostrongylus costaricensis</name>
    <name type="common">Nematode worm</name>
    <dbReference type="NCBI Taxonomy" id="334426"/>
    <lineage>
        <taxon>Eukaryota</taxon>
        <taxon>Metazoa</taxon>
        <taxon>Ecdysozoa</taxon>
        <taxon>Nematoda</taxon>
        <taxon>Chromadorea</taxon>
        <taxon>Rhabditida</taxon>
        <taxon>Rhabditina</taxon>
        <taxon>Rhabditomorpha</taxon>
        <taxon>Strongyloidea</taxon>
        <taxon>Metastrongylidae</taxon>
        <taxon>Angiostrongylus</taxon>
    </lineage>
</organism>
<evidence type="ECO:0000259" key="1">
    <source>
        <dbReference type="Pfam" id="PF23338"/>
    </source>
</evidence>
<dbReference type="InterPro" id="IPR055363">
    <property type="entry name" value="PTHB1_hp_dom"/>
</dbReference>